<proteinExistence type="predicted"/>
<evidence type="ECO:0000313" key="1">
    <source>
        <dbReference type="EMBL" id="VAW89937.1"/>
    </source>
</evidence>
<dbReference type="AlphaFoldDB" id="A0A3B0ZRG7"/>
<reference evidence="1" key="1">
    <citation type="submission" date="2018-06" db="EMBL/GenBank/DDBJ databases">
        <authorList>
            <person name="Zhirakovskaya E."/>
        </authorList>
    </citation>
    <scope>NUCLEOTIDE SEQUENCE</scope>
</reference>
<dbReference type="EMBL" id="UOFQ01000162">
    <property type="protein sequence ID" value="VAW89937.1"/>
    <property type="molecule type" value="Genomic_DNA"/>
</dbReference>
<name>A0A3B0ZRG7_9ZZZZ</name>
<sequence>MFFEIQLKPIGIKVSANNLLTLLHHQTPNQLFFKNIIKISITPMLTN</sequence>
<accession>A0A3B0ZRG7</accession>
<organism evidence="1">
    <name type="scientific">hydrothermal vent metagenome</name>
    <dbReference type="NCBI Taxonomy" id="652676"/>
    <lineage>
        <taxon>unclassified sequences</taxon>
        <taxon>metagenomes</taxon>
        <taxon>ecological metagenomes</taxon>
    </lineage>
</organism>
<protein>
    <submittedName>
        <fullName evidence="1">Uncharacterized protein</fullName>
    </submittedName>
</protein>
<gene>
    <name evidence="1" type="ORF">MNBD_GAMMA17-2038</name>
</gene>